<feature type="transmembrane region" description="Helical" evidence="7">
    <location>
        <begin position="15"/>
        <end position="39"/>
    </location>
</feature>
<feature type="transmembrane region" description="Helical" evidence="7">
    <location>
        <begin position="238"/>
        <end position="256"/>
    </location>
</feature>
<feature type="transmembrane region" description="Helical" evidence="7">
    <location>
        <begin position="169"/>
        <end position="191"/>
    </location>
</feature>
<comment type="subcellular location">
    <subcellularLocation>
        <location evidence="1">Cell membrane</location>
        <topology evidence="1">Multi-pass membrane protein</topology>
    </subcellularLocation>
</comment>
<feature type="transmembrane region" description="Helical" evidence="7">
    <location>
        <begin position="112"/>
        <end position="135"/>
    </location>
</feature>
<evidence type="ECO:0000256" key="5">
    <source>
        <dbReference type="ARBA" id="ARBA00022989"/>
    </source>
</evidence>
<dbReference type="InterPro" id="IPR011701">
    <property type="entry name" value="MFS"/>
</dbReference>
<evidence type="ECO:0000256" key="6">
    <source>
        <dbReference type="ARBA" id="ARBA00023136"/>
    </source>
</evidence>
<dbReference type="InterPro" id="IPR036259">
    <property type="entry name" value="MFS_trans_sf"/>
</dbReference>
<dbReference type="PRINTS" id="PR01036">
    <property type="entry name" value="TCRTETB"/>
</dbReference>
<feature type="transmembrane region" description="Helical" evidence="7">
    <location>
        <begin position="142"/>
        <end position="163"/>
    </location>
</feature>
<dbReference type="InterPro" id="IPR020846">
    <property type="entry name" value="MFS_dom"/>
</dbReference>
<dbReference type="CDD" id="cd17321">
    <property type="entry name" value="MFS_MMR_MDR_like"/>
    <property type="match status" value="1"/>
</dbReference>
<comment type="caution">
    <text evidence="9">The sequence shown here is derived from an EMBL/GenBank/DDBJ whole genome shotgun (WGS) entry which is preliminary data.</text>
</comment>
<keyword evidence="5 7" id="KW-1133">Transmembrane helix</keyword>
<protein>
    <submittedName>
        <fullName evidence="9">MFS transporter</fullName>
    </submittedName>
</protein>
<dbReference type="Pfam" id="PF07690">
    <property type="entry name" value="MFS_1"/>
    <property type="match status" value="2"/>
</dbReference>
<dbReference type="EMBL" id="BSDE01000003">
    <property type="protein sequence ID" value="GLH73623.1"/>
    <property type="molecule type" value="Genomic_DNA"/>
</dbReference>
<dbReference type="PROSITE" id="PS50850">
    <property type="entry name" value="MFS"/>
    <property type="match status" value="1"/>
</dbReference>
<feature type="transmembrane region" description="Helical" evidence="7">
    <location>
        <begin position="368"/>
        <end position="397"/>
    </location>
</feature>
<reference evidence="9 10" key="1">
    <citation type="journal article" date="2023" name="Antonie Van Leeuwenhoek">
        <title>Mesoterricola silvestris gen. nov., sp. nov., Mesoterricola sediminis sp. nov., Geothrix oryzae sp. nov., Geothrix edaphica sp. nov., Geothrix rubra sp. nov., and Geothrix limicola sp. nov., six novel members of Acidobacteriota isolated from soils.</title>
        <authorList>
            <person name="Itoh H."/>
            <person name="Sugisawa Y."/>
            <person name="Mise K."/>
            <person name="Xu Z."/>
            <person name="Kuniyasu M."/>
            <person name="Ushijima N."/>
            <person name="Kawano K."/>
            <person name="Kobayashi E."/>
            <person name="Shiratori Y."/>
            <person name="Masuda Y."/>
            <person name="Senoo K."/>
        </authorList>
    </citation>
    <scope>NUCLEOTIDE SEQUENCE [LARGE SCALE GENOMIC DNA]</scope>
    <source>
        <strain evidence="9 10">Red804</strain>
    </source>
</reference>
<feature type="transmembrane region" description="Helical" evidence="7">
    <location>
        <begin position="457"/>
        <end position="474"/>
    </location>
</feature>
<keyword evidence="3" id="KW-1003">Cell membrane</keyword>
<proteinExistence type="predicted"/>
<keyword evidence="4 7" id="KW-0812">Transmembrane</keyword>
<dbReference type="PANTHER" id="PTHR42718">
    <property type="entry name" value="MAJOR FACILITATOR SUPERFAMILY MULTIDRUG TRANSPORTER MFSC"/>
    <property type="match status" value="1"/>
</dbReference>
<evidence type="ECO:0000313" key="10">
    <source>
        <dbReference type="Proteomes" id="UP001165069"/>
    </source>
</evidence>
<feature type="transmembrane region" description="Helical" evidence="7">
    <location>
        <begin position="343"/>
        <end position="362"/>
    </location>
</feature>
<keyword evidence="2" id="KW-0813">Transport</keyword>
<feature type="transmembrane region" description="Helical" evidence="7">
    <location>
        <begin position="45"/>
        <end position="69"/>
    </location>
</feature>
<evidence type="ECO:0000256" key="1">
    <source>
        <dbReference type="ARBA" id="ARBA00004651"/>
    </source>
</evidence>
<keyword evidence="6 7" id="KW-0472">Membrane</keyword>
<feature type="transmembrane region" description="Helical" evidence="7">
    <location>
        <begin position="81"/>
        <end position="100"/>
    </location>
</feature>
<dbReference type="Proteomes" id="UP001165069">
    <property type="component" value="Unassembled WGS sequence"/>
</dbReference>
<evidence type="ECO:0000256" key="3">
    <source>
        <dbReference type="ARBA" id="ARBA00022475"/>
    </source>
</evidence>
<organism evidence="9 10">
    <name type="scientific">Geothrix limicola</name>
    <dbReference type="NCBI Taxonomy" id="2927978"/>
    <lineage>
        <taxon>Bacteria</taxon>
        <taxon>Pseudomonadati</taxon>
        <taxon>Acidobacteriota</taxon>
        <taxon>Holophagae</taxon>
        <taxon>Holophagales</taxon>
        <taxon>Holophagaceae</taxon>
        <taxon>Geothrix</taxon>
    </lineage>
</organism>
<feature type="transmembrane region" description="Helical" evidence="7">
    <location>
        <begin position="418"/>
        <end position="437"/>
    </location>
</feature>
<evidence type="ECO:0000313" key="9">
    <source>
        <dbReference type="EMBL" id="GLH73623.1"/>
    </source>
</evidence>
<dbReference type="RefSeq" id="WP_285575012.1">
    <property type="nucleotide sequence ID" value="NZ_BSDE01000003.1"/>
</dbReference>
<dbReference type="SUPFAM" id="SSF103473">
    <property type="entry name" value="MFS general substrate transporter"/>
    <property type="match status" value="2"/>
</dbReference>
<feature type="transmembrane region" description="Helical" evidence="7">
    <location>
        <begin position="211"/>
        <end position="232"/>
    </location>
</feature>
<feature type="domain" description="Major facilitator superfamily (MFS) profile" evidence="8">
    <location>
        <begin position="17"/>
        <end position="483"/>
    </location>
</feature>
<dbReference type="Gene3D" id="1.20.1250.20">
    <property type="entry name" value="MFS general substrate transporter like domains"/>
    <property type="match status" value="1"/>
</dbReference>
<evidence type="ECO:0000256" key="7">
    <source>
        <dbReference type="SAM" id="Phobius"/>
    </source>
</evidence>
<keyword evidence="10" id="KW-1185">Reference proteome</keyword>
<gene>
    <name evidence="9" type="ORF">GETHLI_21250</name>
</gene>
<sequence>MASPAGPETGHERRWALLALTSVGAFMTPLDGSIVAVALPKMGPLLHLSFAASLWVQAAYLLSIAILLIPLGRLADQHGRVRFYLGGIVLFTVASLGAALSRNGTALILSRILQGTGGALLSSTSAAIVTSVFPARERGRALGINVMAVYLGLSVGPPLGGFLVDHAGWPWIFLVNLPIGLLVFLRGWWLLPRVQPPPHPASAGRKQGLDLPGAILLACLLLGLLVPLTFASEWGWRSLRVSGCLGLAALAFVAFLTRESRAPMPLVDLDLLRRNRLFAAANLAALLNYMALYAIAILTAAYLQLVLGLPAKVTGWIMLGQPLTQACLSPLAGRLSDRLGSRLLSTTGMGLVALGMALLGAASGSASLVLVVTALAIVGVGMAAFSAPNTSAILGSVDRTQLSVASAFQGTMRVTGQALSVAVLGGIAASHLGPGGWRLLLRAGGSPQAAEAFVRGYRAAMLTGAALALLGLWASSARGAHGPRAES</sequence>
<evidence type="ECO:0000256" key="4">
    <source>
        <dbReference type="ARBA" id="ARBA00022692"/>
    </source>
</evidence>
<dbReference type="Gene3D" id="1.20.1720.10">
    <property type="entry name" value="Multidrug resistance protein D"/>
    <property type="match status" value="1"/>
</dbReference>
<dbReference type="PANTHER" id="PTHR42718:SF46">
    <property type="entry name" value="BLR6921 PROTEIN"/>
    <property type="match status" value="1"/>
</dbReference>
<evidence type="ECO:0000256" key="2">
    <source>
        <dbReference type="ARBA" id="ARBA00022448"/>
    </source>
</evidence>
<evidence type="ECO:0000259" key="8">
    <source>
        <dbReference type="PROSITE" id="PS50850"/>
    </source>
</evidence>
<feature type="transmembrane region" description="Helical" evidence="7">
    <location>
        <begin position="277"/>
        <end position="301"/>
    </location>
</feature>
<accession>A0ABQ5QGC3</accession>
<name>A0ABQ5QGC3_9BACT</name>